<accession>R9PA01</accession>
<dbReference type="PANTHER" id="PTHR28023">
    <property type="entry name" value="UPF0357 PROTEIN YCL012C"/>
    <property type="match status" value="1"/>
</dbReference>
<dbReference type="EMBL" id="DF238786">
    <property type="protein sequence ID" value="GAC94890.1"/>
    <property type="molecule type" value="Genomic_DNA"/>
</dbReference>
<keyword evidence="4" id="KW-1185">Reference proteome</keyword>
<evidence type="ECO:0000256" key="1">
    <source>
        <dbReference type="ARBA" id="ARBA00008325"/>
    </source>
</evidence>
<comment type="similarity">
    <text evidence="1">Belongs to the UPF0357 family.</text>
</comment>
<dbReference type="HOGENOM" id="CLU_128832_2_0_1"/>
<sequence>MYHSLLAASFFIAVLILLYRNRQFFVSLLPESLASRLPSSLQPSTTHLPLSHGPTDPPTSLISRLLHPFTSRSHYLPLSSGTSWSANLSNGLSSSLFDITANIDASDPRSGLDPSGAQDIQTIMATQRVTFDQARLIRHKQILVQNNIDPNTGLPLDRKAVTSLGGTRGSAVGGSRG</sequence>
<reference evidence="4" key="1">
    <citation type="journal article" date="2013" name="Genome Announc.">
        <title>Draft genome sequence of the basidiomycetous yeast-like fungus Pseudozyma hubeiensis SY62, which produces an abundant amount of the biosurfactant mannosylerythritol lipids.</title>
        <authorList>
            <person name="Konishi M."/>
            <person name="Hatada Y."/>
            <person name="Horiuchi J."/>
        </authorList>
    </citation>
    <scope>NUCLEOTIDE SEQUENCE [LARGE SCALE GENOMIC DNA]</scope>
    <source>
        <strain evidence="4">SY62</strain>
    </source>
</reference>
<dbReference type="OrthoDB" id="447314at2759"/>
<dbReference type="Proteomes" id="UP000014071">
    <property type="component" value="Unassembled WGS sequence"/>
</dbReference>
<organism evidence="3 4">
    <name type="scientific">Pseudozyma hubeiensis (strain SY62)</name>
    <name type="common">Yeast</name>
    <dbReference type="NCBI Taxonomy" id="1305764"/>
    <lineage>
        <taxon>Eukaryota</taxon>
        <taxon>Fungi</taxon>
        <taxon>Dikarya</taxon>
        <taxon>Basidiomycota</taxon>
        <taxon>Ustilaginomycotina</taxon>
        <taxon>Ustilaginomycetes</taxon>
        <taxon>Ustilaginales</taxon>
        <taxon>Ustilaginaceae</taxon>
        <taxon>Pseudozyma</taxon>
    </lineage>
</organism>
<proteinExistence type="inferred from homology"/>
<evidence type="ECO:0000256" key="2">
    <source>
        <dbReference type="ARBA" id="ARBA00022729"/>
    </source>
</evidence>
<dbReference type="PANTHER" id="PTHR28023:SF1">
    <property type="entry name" value="UPF0357 PROTEIN YCL012C"/>
    <property type="match status" value="1"/>
</dbReference>
<dbReference type="GeneID" id="24107756"/>
<evidence type="ECO:0000313" key="3">
    <source>
        <dbReference type="EMBL" id="GAC94890.1"/>
    </source>
</evidence>
<dbReference type="eggNOG" id="ENOG502S73R">
    <property type="taxonomic scope" value="Eukaryota"/>
</dbReference>
<keyword evidence="2" id="KW-0732">Signal</keyword>
<name>R9PA01_PSEHS</name>
<dbReference type="InterPro" id="IPR018559">
    <property type="entry name" value="DUF2015"/>
</dbReference>
<gene>
    <name evidence="3" type="ORF">PHSY_002463</name>
</gene>
<evidence type="ECO:0000313" key="4">
    <source>
        <dbReference type="Proteomes" id="UP000014071"/>
    </source>
</evidence>
<dbReference type="RefSeq" id="XP_012188477.1">
    <property type="nucleotide sequence ID" value="XM_012333087.1"/>
</dbReference>
<dbReference type="AlphaFoldDB" id="R9PA01"/>
<protein>
    <submittedName>
        <fullName evidence="3">Uncharacterized protein</fullName>
    </submittedName>
</protein>
<dbReference type="Pfam" id="PF09435">
    <property type="entry name" value="DUF2015"/>
    <property type="match status" value="1"/>
</dbReference>